<gene>
    <name evidence="4" type="ORF">J5N97_012728</name>
</gene>
<dbReference type="InterPro" id="IPR000073">
    <property type="entry name" value="AB_hydrolase_1"/>
</dbReference>
<evidence type="ECO:0000259" key="3">
    <source>
        <dbReference type="Pfam" id="PF12697"/>
    </source>
</evidence>
<dbReference type="Gene3D" id="3.40.50.1820">
    <property type="entry name" value="alpha/beta hydrolase"/>
    <property type="match status" value="1"/>
</dbReference>
<dbReference type="GO" id="GO:0080031">
    <property type="term" value="F:methyl salicylate esterase activity"/>
    <property type="evidence" value="ECO:0007669"/>
    <property type="project" value="TreeGrafter"/>
</dbReference>
<proteinExistence type="predicted"/>
<dbReference type="Proteomes" id="UP001085076">
    <property type="component" value="Miscellaneous, Linkage group lg03"/>
</dbReference>
<dbReference type="GO" id="GO:0009694">
    <property type="term" value="P:jasmonic acid metabolic process"/>
    <property type="evidence" value="ECO:0007669"/>
    <property type="project" value="TreeGrafter"/>
</dbReference>
<dbReference type="PANTHER" id="PTHR10992:SF785">
    <property type="entry name" value="METHYLESTERASE 14, CHLOROPLASTIC-RELATED"/>
    <property type="match status" value="1"/>
</dbReference>
<organism evidence="4 5">
    <name type="scientific">Dioscorea zingiberensis</name>
    <dbReference type="NCBI Taxonomy" id="325984"/>
    <lineage>
        <taxon>Eukaryota</taxon>
        <taxon>Viridiplantae</taxon>
        <taxon>Streptophyta</taxon>
        <taxon>Embryophyta</taxon>
        <taxon>Tracheophyta</taxon>
        <taxon>Spermatophyta</taxon>
        <taxon>Magnoliopsida</taxon>
        <taxon>Liliopsida</taxon>
        <taxon>Dioscoreales</taxon>
        <taxon>Dioscoreaceae</taxon>
        <taxon>Dioscorea</taxon>
    </lineage>
</organism>
<dbReference type="EMBL" id="JAGGNH010000003">
    <property type="protein sequence ID" value="KAJ0977254.1"/>
    <property type="molecule type" value="Genomic_DNA"/>
</dbReference>
<feature type="domain" description="AB hydrolase-1" evidence="3">
    <location>
        <begin position="98"/>
        <end position="336"/>
    </location>
</feature>
<sequence length="347" mass="38697">MGNALSCKPKKDSIGNGLVSRSKRISKSQRMSEEELLHRQALAMAIQQHQLSQRFEGSMSRRIGGSTSSRRHTTISDSFTNGRQQVPILLDNVETKKLVLVHGEGFGAWCWYKTISMLEEAGLHPVAVDLTASGIDNTDAKAVTSLEDYAKPLLNYLDNLQEDEKVILVGHSCGGASISYALEHYPIKIAKAVFLTATMVLDGQRPFDIFADELASAEAFMQEAQFLLYGNGRDKPPTGLMFDKQQLKGLYFNQSPLKDIALATVSMKPTSLAPIMEKLHLTKENYGSVRKYYIQTLEDRMLSPDIQEKLVRENPPDGVYKIKGSDHCPFFSKPQSLNKILLEITQI</sequence>
<keyword evidence="5" id="KW-1185">Reference proteome</keyword>
<dbReference type="InterPro" id="IPR029058">
    <property type="entry name" value="AB_hydrolase_fold"/>
</dbReference>
<dbReference type="GO" id="GO:0080032">
    <property type="term" value="F:methyl jasmonate esterase activity"/>
    <property type="evidence" value="ECO:0007669"/>
    <property type="project" value="TreeGrafter"/>
</dbReference>
<dbReference type="GO" id="GO:0009696">
    <property type="term" value="P:salicylic acid metabolic process"/>
    <property type="evidence" value="ECO:0007669"/>
    <property type="project" value="TreeGrafter"/>
</dbReference>
<reference evidence="4" key="1">
    <citation type="submission" date="2021-03" db="EMBL/GenBank/DDBJ databases">
        <authorList>
            <person name="Li Z."/>
            <person name="Yang C."/>
        </authorList>
    </citation>
    <scope>NUCLEOTIDE SEQUENCE</scope>
    <source>
        <strain evidence="4">Dzin_1.0</strain>
        <tissue evidence="4">Leaf</tissue>
    </source>
</reference>
<dbReference type="AlphaFoldDB" id="A0A9D5HI26"/>
<protein>
    <recommendedName>
        <fullName evidence="3">AB hydrolase-1 domain-containing protein</fullName>
    </recommendedName>
</protein>
<accession>A0A9D5HI26</accession>
<name>A0A9D5HI26_9LILI</name>
<reference evidence="4" key="2">
    <citation type="journal article" date="2022" name="Hortic Res">
        <title>The genome of Dioscorea zingiberensis sheds light on the biosynthesis, origin and evolution of the medicinally important diosgenin saponins.</title>
        <authorList>
            <person name="Li Y."/>
            <person name="Tan C."/>
            <person name="Li Z."/>
            <person name="Guo J."/>
            <person name="Li S."/>
            <person name="Chen X."/>
            <person name="Wang C."/>
            <person name="Dai X."/>
            <person name="Yang H."/>
            <person name="Song W."/>
            <person name="Hou L."/>
            <person name="Xu J."/>
            <person name="Tong Z."/>
            <person name="Xu A."/>
            <person name="Yuan X."/>
            <person name="Wang W."/>
            <person name="Yang Q."/>
            <person name="Chen L."/>
            <person name="Sun Z."/>
            <person name="Wang K."/>
            <person name="Pan B."/>
            <person name="Chen J."/>
            <person name="Bao Y."/>
            <person name="Liu F."/>
            <person name="Qi X."/>
            <person name="Gang D.R."/>
            <person name="Wen J."/>
            <person name="Li J."/>
        </authorList>
    </citation>
    <scope>NUCLEOTIDE SEQUENCE</scope>
    <source>
        <strain evidence="4">Dzin_1.0</strain>
    </source>
</reference>
<keyword evidence="1" id="KW-0378">Hydrolase</keyword>
<evidence type="ECO:0000313" key="4">
    <source>
        <dbReference type="EMBL" id="KAJ0977254.1"/>
    </source>
</evidence>
<dbReference type="PANTHER" id="PTHR10992">
    <property type="entry name" value="METHYLESTERASE FAMILY MEMBER"/>
    <property type="match status" value="1"/>
</dbReference>
<dbReference type="FunFam" id="3.40.50.1820:FF:000025">
    <property type="entry name" value="putative methylesterase 11, chloroplastic"/>
    <property type="match status" value="1"/>
</dbReference>
<evidence type="ECO:0000256" key="1">
    <source>
        <dbReference type="ARBA" id="ARBA00022801"/>
    </source>
</evidence>
<dbReference type="Pfam" id="PF12697">
    <property type="entry name" value="Abhydrolase_6"/>
    <property type="match status" value="1"/>
</dbReference>
<evidence type="ECO:0000313" key="5">
    <source>
        <dbReference type="Proteomes" id="UP001085076"/>
    </source>
</evidence>
<feature type="region of interest" description="Disordered" evidence="2">
    <location>
        <begin position="1"/>
        <end position="30"/>
    </location>
</feature>
<dbReference type="GO" id="GO:0080030">
    <property type="term" value="F:methyl indole-3-acetate esterase activity"/>
    <property type="evidence" value="ECO:0007669"/>
    <property type="project" value="TreeGrafter"/>
</dbReference>
<dbReference type="OrthoDB" id="1263307at2759"/>
<dbReference type="SUPFAM" id="SSF53474">
    <property type="entry name" value="alpha/beta-Hydrolases"/>
    <property type="match status" value="1"/>
</dbReference>
<comment type="caution">
    <text evidence="4">The sequence shown here is derived from an EMBL/GenBank/DDBJ whole genome shotgun (WGS) entry which is preliminary data.</text>
</comment>
<evidence type="ECO:0000256" key="2">
    <source>
        <dbReference type="SAM" id="MobiDB-lite"/>
    </source>
</evidence>
<dbReference type="InterPro" id="IPR045889">
    <property type="entry name" value="MES/HNL"/>
</dbReference>